<proteinExistence type="predicted"/>
<protein>
    <submittedName>
        <fullName evidence="5">3-keto-5-aminohexanoate cleavage enzyme</fullName>
    </submittedName>
</protein>
<keyword evidence="6" id="KW-1185">Reference proteome</keyword>
<evidence type="ECO:0000313" key="5">
    <source>
        <dbReference type="EMBL" id="SKC05987.1"/>
    </source>
</evidence>
<dbReference type="EMBL" id="FUYM01000013">
    <property type="protein sequence ID" value="SKC05987.1"/>
    <property type="molecule type" value="Genomic_DNA"/>
</dbReference>
<accession>A0A1T5GCF8</accession>
<dbReference type="Pfam" id="PF05853">
    <property type="entry name" value="BKACE"/>
    <property type="match status" value="1"/>
</dbReference>
<dbReference type="RefSeq" id="WP_079650466.1">
    <property type="nucleotide sequence ID" value="NZ_FUYM01000013.1"/>
</dbReference>
<dbReference type="InterPro" id="IPR008567">
    <property type="entry name" value="BKACE"/>
</dbReference>
<dbReference type="OrthoDB" id="9805277at2"/>
<dbReference type="Proteomes" id="UP000189818">
    <property type="component" value="Unassembled WGS sequence"/>
</dbReference>
<dbReference type="AlphaFoldDB" id="A0A1T5GCF8"/>
<dbReference type="InterPro" id="IPR013785">
    <property type="entry name" value="Aldolase_TIM"/>
</dbReference>
<evidence type="ECO:0000256" key="2">
    <source>
        <dbReference type="ARBA" id="ARBA00022679"/>
    </source>
</evidence>
<keyword evidence="3" id="KW-0479">Metal-binding</keyword>
<organism evidence="5 6">
    <name type="scientific">Rhizorhabdus histidinilytica</name>
    <dbReference type="NCBI Taxonomy" id="439228"/>
    <lineage>
        <taxon>Bacteria</taxon>
        <taxon>Pseudomonadati</taxon>
        <taxon>Pseudomonadota</taxon>
        <taxon>Alphaproteobacteria</taxon>
        <taxon>Sphingomonadales</taxon>
        <taxon>Sphingomonadaceae</taxon>
        <taxon>Rhizorhabdus</taxon>
    </lineage>
</organism>
<keyword evidence="2" id="KW-0808">Transferase</keyword>
<evidence type="ECO:0000256" key="4">
    <source>
        <dbReference type="ARBA" id="ARBA00022833"/>
    </source>
</evidence>
<gene>
    <name evidence="5" type="ORF">SAMN06295920_11391</name>
</gene>
<dbReference type="PANTHER" id="PTHR37418:SF2">
    <property type="entry name" value="3-KETO-5-AMINOHEXANOATE CLEAVAGE ENZYME"/>
    <property type="match status" value="1"/>
</dbReference>
<evidence type="ECO:0000313" key="6">
    <source>
        <dbReference type="Proteomes" id="UP000189818"/>
    </source>
</evidence>
<evidence type="ECO:0000256" key="1">
    <source>
        <dbReference type="ARBA" id="ARBA00001947"/>
    </source>
</evidence>
<evidence type="ECO:0000256" key="3">
    <source>
        <dbReference type="ARBA" id="ARBA00022723"/>
    </source>
</evidence>
<dbReference type="GO" id="GO:0043720">
    <property type="term" value="F:3-keto-5-aminohexanoate cleavage activity"/>
    <property type="evidence" value="ECO:0007669"/>
    <property type="project" value="InterPro"/>
</dbReference>
<keyword evidence="4" id="KW-0862">Zinc</keyword>
<name>A0A1T5GCF8_9SPHN</name>
<reference evidence="6" key="1">
    <citation type="submission" date="2017-02" db="EMBL/GenBank/DDBJ databases">
        <authorList>
            <person name="Varghese N."/>
            <person name="Submissions S."/>
        </authorList>
    </citation>
    <scope>NUCLEOTIDE SEQUENCE [LARGE SCALE GENOMIC DNA]</scope>
    <source>
        <strain evidence="6">UM2</strain>
    </source>
</reference>
<comment type="cofactor">
    <cofactor evidence="1">
        <name>Zn(2+)</name>
        <dbReference type="ChEBI" id="CHEBI:29105"/>
    </cofactor>
</comment>
<sequence length="319" mass="35928">MKKKVIIEVALNETVMRCENPHVPLTPEEIAEDAYQCYREGASIIHFHNRVPDKPDDGTYDSSLAGSAEHYADTMRLIRARCDVIPYPTYTYPGAAGREEAERGMHPHVKALRAMPDIRLETFVLHVGATNIGRYDFEAGRFVYDRVSSHTHEQMSQFLAWCLESGLQPGFIVREPGHVRHLLMYREMGLLKEPIMVHLNMSDSVPYGPMPDAAGVQSLLTMFPPHVRYEWFPHNYTTFVHDPAHGDTHRELNLLAVAMGGHIRTGLGDKPEWDGEQLSNVEMVRRMAAVARAVGREIATPDEARAMLGYSRAPARDAA</sequence>
<dbReference type="GO" id="GO:0046872">
    <property type="term" value="F:metal ion binding"/>
    <property type="evidence" value="ECO:0007669"/>
    <property type="project" value="UniProtKB-KW"/>
</dbReference>
<dbReference type="Gene3D" id="3.20.20.70">
    <property type="entry name" value="Aldolase class I"/>
    <property type="match status" value="1"/>
</dbReference>
<dbReference type="STRING" id="439228.SAMN06295920_11391"/>
<dbReference type="PANTHER" id="PTHR37418">
    <property type="entry name" value="3-KETO-5-AMINOHEXANOATE CLEAVAGE ENZYME-RELATED"/>
    <property type="match status" value="1"/>
</dbReference>